<keyword evidence="4" id="KW-1185">Reference proteome</keyword>
<dbReference type="PROSITE" id="PS51257">
    <property type="entry name" value="PROKAR_LIPOPROTEIN"/>
    <property type="match status" value="1"/>
</dbReference>
<feature type="chain" id="PRO_5045641523" evidence="2">
    <location>
        <begin position="25"/>
        <end position="93"/>
    </location>
</feature>
<organism evidence="3 4">
    <name type="scientific">Cohnella kolymensis</name>
    <dbReference type="NCBI Taxonomy" id="1590652"/>
    <lineage>
        <taxon>Bacteria</taxon>
        <taxon>Bacillati</taxon>
        <taxon>Bacillota</taxon>
        <taxon>Bacilli</taxon>
        <taxon>Bacillales</taxon>
        <taxon>Paenibacillaceae</taxon>
        <taxon>Cohnella</taxon>
    </lineage>
</organism>
<feature type="compositionally biased region" description="Low complexity" evidence="1">
    <location>
        <begin position="33"/>
        <end position="52"/>
    </location>
</feature>
<evidence type="ECO:0000313" key="4">
    <source>
        <dbReference type="Proteomes" id="UP000054526"/>
    </source>
</evidence>
<comment type="caution">
    <text evidence="3">The sequence shown here is derived from an EMBL/GenBank/DDBJ whole genome shotgun (WGS) entry which is preliminary data.</text>
</comment>
<dbReference type="RefSeq" id="WP_041060346.1">
    <property type="nucleotide sequence ID" value="NZ_JXAL01000003.1"/>
</dbReference>
<keyword evidence="2" id="KW-0732">Signal</keyword>
<feature type="region of interest" description="Disordered" evidence="1">
    <location>
        <begin position="27"/>
        <end position="58"/>
    </location>
</feature>
<evidence type="ECO:0000313" key="3">
    <source>
        <dbReference type="EMBL" id="KIL37013.1"/>
    </source>
</evidence>
<accession>A0ABR5A860</accession>
<evidence type="ECO:0000256" key="2">
    <source>
        <dbReference type="SAM" id="SignalP"/>
    </source>
</evidence>
<gene>
    <name evidence="3" type="ORF">SD71_04865</name>
</gene>
<dbReference type="Proteomes" id="UP000054526">
    <property type="component" value="Unassembled WGS sequence"/>
</dbReference>
<evidence type="ECO:0000256" key="1">
    <source>
        <dbReference type="SAM" id="MobiDB-lite"/>
    </source>
</evidence>
<name>A0ABR5A860_9BACL</name>
<dbReference type="EMBL" id="JXAL01000003">
    <property type="protein sequence ID" value="KIL37013.1"/>
    <property type="molecule type" value="Genomic_DNA"/>
</dbReference>
<feature type="signal peptide" evidence="2">
    <location>
        <begin position="1"/>
        <end position="24"/>
    </location>
</feature>
<protein>
    <submittedName>
        <fullName evidence="3">Uncharacterized protein</fullName>
    </submittedName>
</protein>
<sequence length="93" mass="9964">MHKTAKIALRILLTSLLVIIAACGSNTSKQSITSEAKPTSSEATTSSAPANEAKSRPTTLAELAAYEGPDRMQILMEGAKKRKGINSIYFFAY</sequence>
<reference evidence="3 4" key="1">
    <citation type="submission" date="2014-12" db="EMBL/GenBank/DDBJ databases">
        <title>Draft genome sequence of Cohnella kolymensis strain B-2846.</title>
        <authorList>
            <person name="Karlyshev A.V."/>
            <person name="Kudryashova E.B."/>
        </authorList>
    </citation>
    <scope>NUCLEOTIDE SEQUENCE [LARGE SCALE GENOMIC DNA]</scope>
    <source>
        <strain evidence="3 4">VKM B-2846</strain>
    </source>
</reference>
<proteinExistence type="predicted"/>